<feature type="transmembrane region" description="Helical" evidence="1">
    <location>
        <begin position="163"/>
        <end position="188"/>
    </location>
</feature>
<feature type="transmembrane region" description="Helical" evidence="1">
    <location>
        <begin position="282"/>
        <end position="309"/>
    </location>
</feature>
<feature type="transmembrane region" description="Helical" evidence="1">
    <location>
        <begin position="375"/>
        <end position="394"/>
    </location>
</feature>
<feature type="transmembrane region" description="Helical" evidence="1">
    <location>
        <begin position="208"/>
        <end position="225"/>
    </location>
</feature>
<dbReference type="RefSeq" id="WP_215239771.1">
    <property type="nucleotide sequence ID" value="NZ_CAJRAF010000002.1"/>
</dbReference>
<feature type="transmembrane region" description="Helical" evidence="1">
    <location>
        <begin position="237"/>
        <end position="262"/>
    </location>
</feature>
<feature type="transmembrane region" description="Helical" evidence="1">
    <location>
        <begin position="406"/>
        <end position="425"/>
    </location>
</feature>
<dbReference type="Proteomes" id="UP000680038">
    <property type="component" value="Unassembled WGS sequence"/>
</dbReference>
<dbReference type="EMBL" id="CAJRAF010000002">
    <property type="protein sequence ID" value="CAG5003866.1"/>
    <property type="molecule type" value="Genomic_DNA"/>
</dbReference>
<keyword evidence="3" id="KW-1185">Reference proteome</keyword>
<feature type="transmembrane region" description="Helical" evidence="1">
    <location>
        <begin position="62"/>
        <end position="86"/>
    </location>
</feature>
<keyword evidence="1" id="KW-0472">Membrane</keyword>
<organism evidence="2 3">
    <name type="scientific">Dyadobacter helix</name>
    <dbReference type="NCBI Taxonomy" id="2822344"/>
    <lineage>
        <taxon>Bacteria</taxon>
        <taxon>Pseudomonadati</taxon>
        <taxon>Bacteroidota</taxon>
        <taxon>Cytophagia</taxon>
        <taxon>Cytophagales</taxon>
        <taxon>Spirosomataceae</taxon>
        <taxon>Dyadobacter</taxon>
    </lineage>
</organism>
<sequence>MSRIVLRNLSLGYLLLPNLIFYLGWFRFPLAVILAVGLIYAAYINTQGGLKDDAKKLSGKELLTLGILALFLTAYSGIGGYCFQILDYWAHNSKYYTLFSHSWPVVFQENGRLACHYFGFFLAPALLSKMLGHVSDEALFIWALLGFFLGMCWLYIISLRSFFAVALFMSLGGIGHLLKVIFIQVAGLDYQVPPFFIELWPVLYQAQWAPNQLIPVIIVCSVLFNDLVFEKRPERSFLFIISIFTWGIFPSVILVLIFSGILAYHYLSRIKSFISFQVLRQIIFPGIIFIPTFFFFLSGGGSVVNGFVWKFAPFKEIAYQYFFGVLVDVLILLTIIIRLKLHKGPYAVLICGIFVMLIAVSLFRMGRWNDWFLRGSVPLMVILSLFVVNKFSAWISQQPGWYKHKISYPIIGLFILGSVVPVMHVKRALQENVVTHALFPARIKFEPYPYNKYPDFYEMGKVVYSEEEANQFLGVKGSVYERFLSRLEP</sequence>
<reference evidence="2" key="1">
    <citation type="submission" date="2021-04" db="EMBL/GenBank/DDBJ databases">
        <authorList>
            <person name="Rodrigo-Torres L."/>
            <person name="Arahal R. D."/>
            <person name="Lucena T."/>
        </authorList>
    </citation>
    <scope>NUCLEOTIDE SEQUENCE</scope>
    <source>
        <strain evidence="2">CECT 9275</strain>
    </source>
</reference>
<feature type="transmembrane region" description="Helical" evidence="1">
    <location>
        <begin position="139"/>
        <end position="156"/>
    </location>
</feature>
<evidence type="ECO:0000313" key="2">
    <source>
        <dbReference type="EMBL" id="CAG5003866.1"/>
    </source>
</evidence>
<keyword evidence="1" id="KW-0812">Transmembrane</keyword>
<comment type="caution">
    <text evidence="2">The sequence shown here is derived from an EMBL/GenBank/DDBJ whole genome shotgun (WGS) entry which is preliminary data.</text>
</comment>
<feature type="transmembrane region" description="Helical" evidence="1">
    <location>
        <begin position="345"/>
        <end position="363"/>
    </location>
</feature>
<gene>
    <name evidence="2" type="ORF">DYBT9275_03246</name>
</gene>
<feature type="transmembrane region" description="Helical" evidence="1">
    <location>
        <begin position="321"/>
        <end position="339"/>
    </location>
</feature>
<evidence type="ECO:0000256" key="1">
    <source>
        <dbReference type="SAM" id="Phobius"/>
    </source>
</evidence>
<protein>
    <submittedName>
        <fullName evidence="2">Uncharacterized protein</fullName>
    </submittedName>
</protein>
<evidence type="ECO:0000313" key="3">
    <source>
        <dbReference type="Proteomes" id="UP000680038"/>
    </source>
</evidence>
<keyword evidence="1" id="KW-1133">Transmembrane helix</keyword>
<feature type="transmembrane region" description="Helical" evidence="1">
    <location>
        <begin position="20"/>
        <end position="41"/>
    </location>
</feature>
<accession>A0A916JH97</accession>
<name>A0A916JH97_9BACT</name>
<proteinExistence type="predicted"/>
<dbReference type="AlphaFoldDB" id="A0A916JH97"/>